<feature type="compositionally biased region" description="Low complexity" evidence="1">
    <location>
        <begin position="67"/>
        <end position="90"/>
    </location>
</feature>
<dbReference type="EMBL" id="JAMYWD010000002">
    <property type="protein sequence ID" value="KAJ4978893.1"/>
    <property type="molecule type" value="Genomic_DNA"/>
</dbReference>
<evidence type="ECO:0000256" key="1">
    <source>
        <dbReference type="SAM" id="MobiDB-lite"/>
    </source>
</evidence>
<protein>
    <submittedName>
        <fullName evidence="2">Uncharacterized protein</fullName>
    </submittedName>
</protein>
<reference evidence="2" key="1">
    <citation type="journal article" date="2023" name="Plant J.">
        <title>The genome of the king protea, Protea cynaroides.</title>
        <authorList>
            <person name="Chang J."/>
            <person name="Duong T.A."/>
            <person name="Schoeman C."/>
            <person name="Ma X."/>
            <person name="Roodt D."/>
            <person name="Barker N."/>
            <person name="Li Z."/>
            <person name="Van de Peer Y."/>
            <person name="Mizrachi E."/>
        </authorList>
    </citation>
    <scope>NUCLEOTIDE SEQUENCE</scope>
    <source>
        <tissue evidence="2">Young leaves</tissue>
    </source>
</reference>
<dbReference type="Proteomes" id="UP001141806">
    <property type="component" value="Unassembled WGS sequence"/>
</dbReference>
<feature type="compositionally biased region" description="Low complexity" evidence="1">
    <location>
        <begin position="7"/>
        <end position="27"/>
    </location>
</feature>
<name>A0A9Q0KXW7_9MAGN</name>
<accession>A0A9Q0KXW7</accession>
<comment type="caution">
    <text evidence="2">The sequence shown here is derived from an EMBL/GenBank/DDBJ whole genome shotgun (WGS) entry which is preliminary data.</text>
</comment>
<feature type="region of interest" description="Disordered" evidence="1">
    <location>
        <begin position="67"/>
        <end position="119"/>
    </location>
</feature>
<dbReference type="AlphaFoldDB" id="A0A9Q0KXW7"/>
<keyword evidence="3" id="KW-1185">Reference proteome</keyword>
<feature type="region of interest" description="Disordered" evidence="1">
    <location>
        <begin position="1"/>
        <end position="28"/>
    </location>
</feature>
<sequence>MDCSFLTSTPSNLPFSNTTPPSSSSSSIGLPYGSASLVSAAQFFPFASPSSFASRVSTGSPLFGTASSFSSTPVSSPFEESLDSSASLSLNPRRGTENTNPPARRSSEKPHSPARSSAGINAPSLVVRLPQSWSAAAGLVRLHGWPPSRVTRHCLSF</sequence>
<gene>
    <name evidence="2" type="ORF">NE237_009673</name>
</gene>
<evidence type="ECO:0000313" key="3">
    <source>
        <dbReference type="Proteomes" id="UP001141806"/>
    </source>
</evidence>
<proteinExistence type="predicted"/>
<evidence type="ECO:0000313" key="2">
    <source>
        <dbReference type="EMBL" id="KAJ4978893.1"/>
    </source>
</evidence>
<organism evidence="2 3">
    <name type="scientific">Protea cynaroides</name>
    <dbReference type="NCBI Taxonomy" id="273540"/>
    <lineage>
        <taxon>Eukaryota</taxon>
        <taxon>Viridiplantae</taxon>
        <taxon>Streptophyta</taxon>
        <taxon>Embryophyta</taxon>
        <taxon>Tracheophyta</taxon>
        <taxon>Spermatophyta</taxon>
        <taxon>Magnoliopsida</taxon>
        <taxon>Proteales</taxon>
        <taxon>Proteaceae</taxon>
        <taxon>Protea</taxon>
    </lineage>
</organism>